<keyword evidence="2" id="KW-1185">Reference proteome</keyword>
<name>A0A9R1UCX2_LACSA</name>
<reference evidence="1 2" key="1">
    <citation type="journal article" date="2017" name="Nat. Commun.">
        <title>Genome assembly with in vitro proximity ligation data and whole-genome triplication in lettuce.</title>
        <authorList>
            <person name="Reyes-Chin-Wo S."/>
            <person name="Wang Z."/>
            <person name="Yang X."/>
            <person name="Kozik A."/>
            <person name="Arikit S."/>
            <person name="Song C."/>
            <person name="Xia L."/>
            <person name="Froenicke L."/>
            <person name="Lavelle D.O."/>
            <person name="Truco M.J."/>
            <person name="Xia R."/>
            <person name="Zhu S."/>
            <person name="Xu C."/>
            <person name="Xu H."/>
            <person name="Xu X."/>
            <person name="Cox K."/>
            <person name="Korf I."/>
            <person name="Meyers B.C."/>
            <person name="Michelmore R.W."/>
        </authorList>
    </citation>
    <scope>NUCLEOTIDE SEQUENCE [LARGE SCALE GENOMIC DNA]</scope>
    <source>
        <strain evidence="2">cv. Salinas</strain>
        <tissue evidence="1">Seedlings</tissue>
    </source>
</reference>
<proteinExistence type="predicted"/>
<protein>
    <submittedName>
        <fullName evidence="1">Uncharacterized protein</fullName>
    </submittedName>
</protein>
<accession>A0A9R1UCX2</accession>
<dbReference type="AlphaFoldDB" id="A0A9R1UCX2"/>
<dbReference type="Proteomes" id="UP000235145">
    <property type="component" value="Unassembled WGS sequence"/>
</dbReference>
<sequence length="203" mass="22672">MRSCTPSASHARCAHLTPKFIEIGEMWSIRSCCKNRPRRPINQRLGARRTSTEESNKICIPSLDSMNEEKRRQILVDLSFSSNHRIDDFSSDGENLCSSSDGDNFWFVIKSLVLRIPSTPKSERLCHMLLLRRHLLLPSTSSPSEASKHMGGGRKALSLRLGILRRALIPSSLFTGSVGLGCNPSDKEIEKTAVIHYNGNLKP</sequence>
<evidence type="ECO:0000313" key="2">
    <source>
        <dbReference type="Proteomes" id="UP000235145"/>
    </source>
</evidence>
<evidence type="ECO:0000313" key="1">
    <source>
        <dbReference type="EMBL" id="KAJ0184793.1"/>
    </source>
</evidence>
<comment type="caution">
    <text evidence="1">The sequence shown here is derived from an EMBL/GenBank/DDBJ whole genome shotgun (WGS) entry which is preliminary data.</text>
</comment>
<organism evidence="1 2">
    <name type="scientific">Lactuca sativa</name>
    <name type="common">Garden lettuce</name>
    <dbReference type="NCBI Taxonomy" id="4236"/>
    <lineage>
        <taxon>Eukaryota</taxon>
        <taxon>Viridiplantae</taxon>
        <taxon>Streptophyta</taxon>
        <taxon>Embryophyta</taxon>
        <taxon>Tracheophyta</taxon>
        <taxon>Spermatophyta</taxon>
        <taxon>Magnoliopsida</taxon>
        <taxon>eudicotyledons</taxon>
        <taxon>Gunneridae</taxon>
        <taxon>Pentapetalae</taxon>
        <taxon>asterids</taxon>
        <taxon>campanulids</taxon>
        <taxon>Asterales</taxon>
        <taxon>Asteraceae</taxon>
        <taxon>Cichorioideae</taxon>
        <taxon>Cichorieae</taxon>
        <taxon>Lactucinae</taxon>
        <taxon>Lactuca</taxon>
    </lineage>
</organism>
<gene>
    <name evidence="1" type="ORF">LSAT_V11C900483990</name>
</gene>
<dbReference type="EMBL" id="NBSK02000009">
    <property type="protein sequence ID" value="KAJ0184793.1"/>
    <property type="molecule type" value="Genomic_DNA"/>
</dbReference>